<dbReference type="PANTHER" id="PTHR30026">
    <property type="entry name" value="OUTER MEMBRANE PROTEIN TOLC"/>
    <property type="match status" value="1"/>
</dbReference>
<evidence type="ECO:0000256" key="7">
    <source>
        <dbReference type="ARBA" id="ARBA00023237"/>
    </source>
</evidence>
<evidence type="ECO:0000256" key="5">
    <source>
        <dbReference type="ARBA" id="ARBA00022692"/>
    </source>
</evidence>
<dbReference type="InterPro" id="IPR003423">
    <property type="entry name" value="OMP_efflux"/>
</dbReference>
<dbReference type="GO" id="GO:0009279">
    <property type="term" value="C:cell outer membrane"/>
    <property type="evidence" value="ECO:0007669"/>
    <property type="project" value="UniProtKB-SubCell"/>
</dbReference>
<keyword evidence="5" id="KW-0812">Transmembrane</keyword>
<keyword evidence="7" id="KW-0998">Cell outer membrane</keyword>
<evidence type="ECO:0000313" key="8">
    <source>
        <dbReference type="EMBL" id="GER04804.1"/>
    </source>
</evidence>
<keyword evidence="4" id="KW-1134">Transmembrane beta strand</keyword>
<gene>
    <name evidence="8" type="ORF">JCM17846_24860</name>
</gene>
<proteinExistence type="inferred from homology"/>
<accession>A0A5A7NAP9</accession>
<evidence type="ECO:0000256" key="3">
    <source>
        <dbReference type="ARBA" id="ARBA00022448"/>
    </source>
</evidence>
<keyword evidence="6" id="KW-0472">Membrane</keyword>
<keyword evidence="3" id="KW-0813">Transport</keyword>
<dbReference type="EMBL" id="BKCN01000014">
    <property type="protein sequence ID" value="GER04804.1"/>
    <property type="molecule type" value="Genomic_DNA"/>
</dbReference>
<dbReference type="Proteomes" id="UP000324996">
    <property type="component" value="Unassembled WGS sequence"/>
</dbReference>
<evidence type="ECO:0000256" key="4">
    <source>
        <dbReference type="ARBA" id="ARBA00022452"/>
    </source>
</evidence>
<dbReference type="Pfam" id="PF02321">
    <property type="entry name" value="OEP"/>
    <property type="match status" value="1"/>
</dbReference>
<dbReference type="Gene3D" id="1.20.1600.10">
    <property type="entry name" value="Outer membrane efflux proteins (OEP)"/>
    <property type="match status" value="1"/>
</dbReference>
<comment type="subcellular location">
    <subcellularLocation>
        <location evidence="1">Cell outer membrane</location>
    </subcellularLocation>
</comment>
<evidence type="ECO:0000256" key="2">
    <source>
        <dbReference type="ARBA" id="ARBA00007613"/>
    </source>
</evidence>
<dbReference type="GO" id="GO:1990281">
    <property type="term" value="C:efflux pump complex"/>
    <property type="evidence" value="ECO:0007669"/>
    <property type="project" value="TreeGrafter"/>
</dbReference>
<dbReference type="InterPro" id="IPR051906">
    <property type="entry name" value="TolC-like"/>
</dbReference>
<evidence type="ECO:0000313" key="9">
    <source>
        <dbReference type="Proteomes" id="UP000324996"/>
    </source>
</evidence>
<evidence type="ECO:0000256" key="6">
    <source>
        <dbReference type="ARBA" id="ARBA00023136"/>
    </source>
</evidence>
<evidence type="ECO:0008006" key="10">
    <source>
        <dbReference type="Google" id="ProtNLM"/>
    </source>
</evidence>
<reference evidence="8 9" key="1">
    <citation type="submission" date="2019-09" db="EMBL/GenBank/DDBJ databases">
        <title>NBRP : Genome information of microbial organism related human and environment.</title>
        <authorList>
            <person name="Hattori M."/>
            <person name="Oshima K."/>
            <person name="Inaba H."/>
            <person name="Suda W."/>
            <person name="Sakamoto M."/>
            <person name="Iino T."/>
            <person name="Kitahara M."/>
            <person name="Oshida Y."/>
            <person name="Iida T."/>
            <person name="Kudo T."/>
            <person name="Itoh T."/>
            <person name="Ohkuma M."/>
        </authorList>
    </citation>
    <scope>NUCLEOTIDE SEQUENCE [LARGE SCALE GENOMIC DNA]</scope>
    <source>
        <strain evidence="8 9">Q-1</strain>
    </source>
</reference>
<comment type="similarity">
    <text evidence="2">Belongs to the outer membrane factor (OMF) (TC 1.B.17) family.</text>
</comment>
<dbReference type="GO" id="GO:0015562">
    <property type="term" value="F:efflux transmembrane transporter activity"/>
    <property type="evidence" value="ECO:0007669"/>
    <property type="project" value="InterPro"/>
</dbReference>
<dbReference type="RefSeq" id="WP_150007234.1">
    <property type="nucleotide sequence ID" value="NZ_BKCN01000014.1"/>
</dbReference>
<organism evidence="8 9">
    <name type="scientific">Iodidimonas nitroreducens</name>
    <dbReference type="NCBI Taxonomy" id="1236968"/>
    <lineage>
        <taxon>Bacteria</taxon>
        <taxon>Pseudomonadati</taxon>
        <taxon>Pseudomonadota</taxon>
        <taxon>Alphaproteobacteria</taxon>
        <taxon>Iodidimonadales</taxon>
        <taxon>Iodidimonadaceae</taxon>
        <taxon>Iodidimonas</taxon>
    </lineage>
</organism>
<dbReference type="PANTHER" id="PTHR30026:SF22">
    <property type="entry name" value="OUTER MEMBRANE EFFLUX PROTEIN"/>
    <property type="match status" value="1"/>
</dbReference>
<dbReference type="SUPFAM" id="SSF56954">
    <property type="entry name" value="Outer membrane efflux proteins (OEP)"/>
    <property type="match status" value="1"/>
</dbReference>
<keyword evidence="9" id="KW-1185">Reference proteome</keyword>
<evidence type="ECO:0000256" key="1">
    <source>
        <dbReference type="ARBA" id="ARBA00004442"/>
    </source>
</evidence>
<sequence length="290" mass="31768">MGEVTRTDVAQSEAALAGARSTWIRSQATLDGSRANYRRIIGMFPGTLESAPELPPLPQSEDVAVDVALAENPLVVSARFTEKATKFDVNEAKGAVLPTVSAFADYARRESPTLTFDPLPNTFVDASNTNENTRYGITIDIPLYQSGAEYSAVRRAKQINNQRRLQVVSAERQVMQNVRIAWANYRAAQASIEATEAQVRANEIALEGVRQEASVGSRTTLDVLDAEQILLDSRVNLVTARRDEYVAGFAVLEAVGRLNAASLALPVDLYKPEEYYSDVKWKIIGWGTGD</sequence>
<dbReference type="AlphaFoldDB" id="A0A5A7NAP9"/>
<protein>
    <recommendedName>
        <fullName evidence="10">Type I secretion protein TolC</fullName>
    </recommendedName>
</protein>
<dbReference type="GO" id="GO:0015288">
    <property type="term" value="F:porin activity"/>
    <property type="evidence" value="ECO:0007669"/>
    <property type="project" value="TreeGrafter"/>
</dbReference>
<name>A0A5A7NAP9_9PROT</name>
<comment type="caution">
    <text evidence="8">The sequence shown here is derived from an EMBL/GenBank/DDBJ whole genome shotgun (WGS) entry which is preliminary data.</text>
</comment>